<evidence type="ECO:0000313" key="1">
    <source>
        <dbReference type="EMBL" id="AEA43751.1"/>
    </source>
</evidence>
<dbReference type="AlphaFoldDB" id="F2IHI6"/>
<gene>
    <name evidence="1" type="ordered locus">Fluta_1760</name>
</gene>
<protein>
    <submittedName>
        <fullName evidence="1">SpoVT/AbrB domain-containing protein</fullName>
    </submittedName>
</protein>
<dbReference type="RefSeq" id="WP_013686521.1">
    <property type="nucleotide sequence ID" value="NC_015321.1"/>
</dbReference>
<accession>F2IHI6</accession>
<reference evidence="2" key="2">
    <citation type="submission" date="2011-02" db="EMBL/GenBank/DDBJ databases">
        <title>The complete genome of Fluviicola taffensis DSM 16823.</title>
        <authorList>
            <consortium name="US DOE Joint Genome Institute (JGI-PGF)"/>
            <person name="Lucas S."/>
            <person name="Copeland A."/>
            <person name="Lapidus A."/>
            <person name="Bruce D."/>
            <person name="Goodwin L."/>
            <person name="Pitluck S."/>
            <person name="Kyrpides N."/>
            <person name="Mavromatis K."/>
            <person name="Ivanova N."/>
            <person name="Mikhailova N."/>
            <person name="Pagani I."/>
            <person name="Chertkov O."/>
            <person name="Detter J.C."/>
            <person name="Han C."/>
            <person name="Tapia R."/>
            <person name="Land M."/>
            <person name="Hauser L."/>
            <person name="Markowitz V."/>
            <person name="Cheng J.-F."/>
            <person name="Hugenholtz P."/>
            <person name="Woyke T."/>
            <person name="Wu D."/>
            <person name="Tindall B."/>
            <person name="Pomrenke H.G."/>
            <person name="Brambilla E."/>
            <person name="Klenk H.-P."/>
            <person name="Eisen J.A."/>
        </authorList>
    </citation>
    <scope>NUCLEOTIDE SEQUENCE [LARGE SCALE GENOMIC DNA]</scope>
    <source>
        <strain evidence="2">DSM 16823 / RW262 / RW262</strain>
    </source>
</reference>
<evidence type="ECO:0000313" key="2">
    <source>
        <dbReference type="Proteomes" id="UP000007463"/>
    </source>
</evidence>
<dbReference type="SUPFAM" id="SSF89447">
    <property type="entry name" value="AbrB/MazE/MraZ-like"/>
    <property type="match status" value="1"/>
</dbReference>
<dbReference type="EMBL" id="CP002542">
    <property type="protein sequence ID" value="AEA43751.1"/>
    <property type="molecule type" value="Genomic_DNA"/>
</dbReference>
<dbReference type="HOGENOM" id="CLU_2342644_0_0_10"/>
<sequence>MSADTMVKLKKVGNSQAVIIPSSFLKGVDKTHEIEMSIEANEIRLIFVESKTLQQMIDEKRNRNRGMISEMMKKIEKMDPQKFEKNYVIHSADDLID</sequence>
<dbReference type="OrthoDB" id="9795766at2"/>
<dbReference type="Proteomes" id="UP000007463">
    <property type="component" value="Chromosome"/>
</dbReference>
<dbReference type="KEGG" id="fte:Fluta_1760"/>
<dbReference type="Gene3D" id="2.10.260.10">
    <property type="match status" value="1"/>
</dbReference>
<organism evidence="1 2">
    <name type="scientific">Fluviicola taffensis (strain DSM 16823 / NCIMB 13979 / RW262)</name>
    <dbReference type="NCBI Taxonomy" id="755732"/>
    <lineage>
        <taxon>Bacteria</taxon>
        <taxon>Pseudomonadati</taxon>
        <taxon>Bacteroidota</taxon>
        <taxon>Flavobacteriia</taxon>
        <taxon>Flavobacteriales</taxon>
        <taxon>Crocinitomicaceae</taxon>
        <taxon>Fluviicola</taxon>
    </lineage>
</organism>
<proteinExistence type="predicted"/>
<keyword evidence="2" id="KW-1185">Reference proteome</keyword>
<name>F2IHI6_FLUTR</name>
<dbReference type="eggNOG" id="COG2336">
    <property type="taxonomic scope" value="Bacteria"/>
</dbReference>
<reference evidence="1 2" key="1">
    <citation type="journal article" date="2011" name="Stand. Genomic Sci.">
        <title>Complete genome sequence of the gliding freshwater bacterium Fluviicola taffensis type strain (RW262).</title>
        <authorList>
            <person name="Woyke T."/>
            <person name="Chertkov O."/>
            <person name="Lapidus A."/>
            <person name="Nolan M."/>
            <person name="Lucas S."/>
            <person name="Del Rio T.G."/>
            <person name="Tice H."/>
            <person name="Cheng J.F."/>
            <person name="Tapia R."/>
            <person name="Han C."/>
            <person name="Goodwin L."/>
            <person name="Pitluck S."/>
            <person name="Liolios K."/>
            <person name="Pagani I."/>
            <person name="Ivanova N."/>
            <person name="Huntemann M."/>
            <person name="Mavromatis K."/>
            <person name="Mikhailova N."/>
            <person name="Pati A."/>
            <person name="Chen A."/>
            <person name="Palaniappan K."/>
            <person name="Land M."/>
            <person name="Hauser L."/>
            <person name="Brambilla E.M."/>
            <person name="Rohde M."/>
            <person name="Mwirichia R."/>
            <person name="Sikorski J."/>
            <person name="Tindall B.J."/>
            <person name="Goker M."/>
            <person name="Bristow J."/>
            <person name="Eisen J.A."/>
            <person name="Markowitz V."/>
            <person name="Hugenholtz P."/>
            <person name="Klenk H.P."/>
            <person name="Kyrpides N.C."/>
        </authorList>
    </citation>
    <scope>NUCLEOTIDE SEQUENCE [LARGE SCALE GENOMIC DNA]</scope>
    <source>
        <strain evidence="2">DSM 16823 / RW262 / RW262</strain>
    </source>
</reference>
<dbReference type="InterPro" id="IPR037914">
    <property type="entry name" value="SpoVT-AbrB_sf"/>
</dbReference>